<dbReference type="AlphaFoldDB" id="A0AAD7HZN0"/>
<comment type="caution">
    <text evidence="2">The sequence shown here is derived from an EMBL/GenBank/DDBJ whole genome shotgun (WGS) entry which is preliminary data.</text>
</comment>
<feature type="region of interest" description="Disordered" evidence="1">
    <location>
        <begin position="381"/>
        <end position="413"/>
    </location>
</feature>
<evidence type="ECO:0000313" key="2">
    <source>
        <dbReference type="EMBL" id="KAJ7730619.1"/>
    </source>
</evidence>
<organism evidence="2 3">
    <name type="scientific">Mycena maculata</name>
    <dbReference type="NCBI Taxonomy" id="230809"/>
    <lineage>
        <taxon>Eukaryota</taxon>
        <taxon>Fungi</taxon>
        <taxon>Dikarya</taxon>
        <taxon>Basidiomycota</taxon>
        <taxon>Agaricomycotina</taxon>
        <taxon>Agaricomycetes</taxon>
        <taxon>Agaricomycetidae</taxon>
        <taxon>Agaricales</taxon>
        <taxon>Marasmiineae</taxon>
        <taxon>Mycenaceae</taxon>
        <taxon>Mycena</taxon>
    </lineage>
</organism>
<feature type="compositionally biased region" description="Basic and acidic residues" evidence="1">
    <location>
        <begin position="155"/>
        <end position="171"/>
    </location>
</feature>
<name>A0AAD7HZN0_9AGAR</name>
<evidence type="ECO:0000256" key="1">
    <source>
        <dbReference type="SAM" id="MobiDB-lite"/>
    </source>
</evidence>
<evidence type="ECO:0000313" key="3">
    <source>
        <dbReference type="Proteomes" id="UP001215280"/>
    </source>
</evidence>
<protein>
    <submittedName>
        <fullName evidence="2">Uncharacterized protein</fullName>
    </submittedName>
</protein>
<dbReference type="EMBL" id="JARJLG010000189">
    <property type="protein sequence ID" value="KAJ7730619.1"/>
    <property type="molecule type" value="Genomic_DNA"/>
</dbReference>
<feature type="region of interest" description="Disordered" evidence="1">
    <location>
        <begin position="1"/>
        <end position="20"/>
    </location>
</feature>
<feature type="region of interest" description="Disordered" evidence="1">
    <location>
        <begin position="54"/>
        <end position="73"/>
    </location>
</feature>
<feature type="region of interest" description="Disordered" evidence="1">
    <location>
        <begin position="134"/>
        <end position="183"/>
    </location>
</feature>
<dbReference type="Proteomes" id="UP001215280">
    <property type="component" value="Unassembled WGS sequence"/>
</dbReference>
<feature type="compositionally biased region" description="Basic and acidic residues" evidence="1">
    <location>
        <begin position="56"/>
        <end position="73"/>
    </location>
</feature>
<feature type="region of interest" description="Disordered" evidence="1">
    <location>
        <begin position="205"/>
        <end position="265"/>
    </location>
</feature>
<proteinExistence type="predicted"/>
<sequence length="413" mass="44975">MTSASASRPDEYWHEHGPSAHDALVHGRPLFVHPPASVDDVRRGGEHAFRKTAFGEQDRVTAGEERSSKETTPRAHKWRGCWIRRSGSRRKDAHAPKIRAHGRDATELELWTAGCRKADGGRVVSRCIGLAPDREAQHKGGGAASARPRTYGGWERLHPRPSPRREYDPSRTRTAPANPRPALRVRLLPARGDIFAQSQMRLVEHPTEAIGAPTHTSARSCSRGGSWERGGEAPRGAAQDEAWPAGESSFGRLQDRGRVTLPPAPVDDLPPIKIPSLVRPSHLGYGLHLSAHAHGLPVCRGRRRARSKVCTEDDSVAPIHTVSTSLGYGRGRGLISRGHLHPTHLPCPLPPSSVTLTYRYLLLLLYSSSCTVLPARAYHEQPGHHAHPLPTSDRADGASSSAGTSFLSAMTLQ</sequence>
<feature type="compositionally biased region" description="Basic and acidic residues" evidence="1">
    <location>
        <begin position="8"/>
        <end position="20"/>
    </location>
</feature>
<keyword evidence="3" id="KW-1185">Reference proteome</keyword>
<gene>
    <name evidence="2" type="ORF">DFH07DRAFT_1065974</name>
</gene>
<accession>A0AAD7HZN0</accession>
<reference evidence="2" key="1">
    <citation type="submission" date="2023-03" db="EMBL/GenBank/DDBJ databases">
        <title>Massive genome expansion in bonnet fungi (Mycena s.s.) driven by repeated elements and novel gene families across ecological guilds.</title>
        <authorList>
            <consortium name="Lawrence Berkeley National Laboratory"/>
            <person name="Harder C.B."/>
            <person name="Miyauchi S."/>
            <person name="Viragh M."/>
            <person name="Kuo A."/>
            <person name="Thoen E."/>
            <person name="Andreopoulos B."/>
            <person name="Lu D."/>
            <person name="Skrede I."/>
            <person name="Drula E."/>
            <person name="Henrissat B."/>
            <person name="Morin E."/>
            <person name="Kohler A."/>
            <person name="Barry K."/>
            <person name="LaButti K."/>
            <person name="Morin E."/>
            <person name="Salamov A."/>
            <person name="Lipzen A."/>
            <person name="Mereny Z."/>
            <person name="Hegedus B."/>
            <person name="Baldrian P."/>
            <person name="Stursova M."/>
            <person name="Weitz H."/>
            <person name="Taylor A."/>
            <person name="Grigoriev I.V."/>
            <person name="Nagy L.G."/>
            <person name="Martin F."/>
            <person name="Kauserud H."/>
        </authorList>
    </citation>
    <scope>NUCLEOTIDE SEQUENCE</scope>
    <source>
        <strain evidence="2">CBHHK188m</strain>
    </source>
</reference>